<organism evidence="2 3">
    <name type="scientific">Saccharophagus degradans</name>
    <dbReference type="NCBI Taxonomy" id="86304"/>
    <lineage>
        <taxon>Bacteria</taxon>
        <taxon>Pseudomonadati</taxon>
        <taxon>Pseudomonadota</taxon>
        <taxon>Gammaproteobacteria</taxon>
        <taxon>Cellvibrionales</taxon>
        <taxon>Cellvibrionaceae</taxon>
        <taxon>Saccharophagus</taxon>
    </lineage>
</organism>
<feature type="chain" id="PRO_5043767955" evidence="1">
    <location>
        <begin position="23"/>
        <end position="110"/>
    </location>
</feature>
<dbReference type="Proteomes" id="UP001169760">
    <property type="component" value="Unassembled WGS sequence"/>
</dbReference>
<gene>
    <name evidence="2" type="ORF">Q4521_10170</name>
</gene>
<evidence type="ECO:0000256" key="1">
    <source>
        <dbReference type="SAM" id="SignalP"/>
    </source>
</evidence>
<comment type="caution">
    <text evidence="2">The sequence shown here is derived from an EMBL/GenBank/DDBJ whole genome shotgun (WGS) entry which is preliminary data.</text>
</comment>
<sequence length="110" mass="12024">MRSKILHVLVTFGLVVALPAIAAKQNVNGEYLRDPTQPLFFSAPSSQKQTLKLQGIVKRDSGKEAIVNGKRVQVGSAVAGARIVAIEEKYILVLQNGSETKIWLRPSVRD</sequence>
<evidence type="ECO:0000313" key="2">
    <source>
        <dbReference type="EMBL" id="MDO6422840.1"/>
    </source>
</evidence>
<dbReference type="EMBL" id="JAUOPB010000007">
    <property type="protein sequence ID" value="MDO6422840.1"/>
    <property type="molecule type" value="Genomic_DNA"/>
</dbReference>
<protein>
    <submittedName>
        <fullName evidence="2">MSHA biogenesis protein MshK</fullName>
    </submittedName>
</protein>
<keyword evidence="1" id="KW-0732">Signal</keyword>
<reference evidence="2" key="1">
    <citation type="submission" date="2023-07" db="EMBL/GenBank/DDBJ databases">
        <title>Genome content predicts the carbon catabolic preferences of heterotrophic bacteria.</title>
        <authorList>
            <person name="Gralka M."/>
        </authorList>
    </citation>
    <scope>NUCLEOTIDE SEQUENCE</scope>
    <source>
        <strain evidence="2">I3M17_2</strain>
    </source>
</reference>
<dbReference type="RefSeq" id="WP_216062949.1">
    <property type="nucleotide sequence ID" value="NZ_JAHKPP010000006.1"/>
</dbReference>
<dbReference type="AlphaFoldDB" id="A0AAW7X6D5"/>
<name>A0AAW7X6D5_9GAMM</name>
<proteinExistence type="predicted"/>
<accession>A0AAW7X6D5</accession>
<evidence type="ECO:0000313" key="3">
    <source>
        <dbReference type="Proteomes" id="UP001169760"/>
    </source>
</evidence>
<feature type="signal peptide" evidence="1">
    <location>
        <begin position="1"/>
        <end position="22"/>
    </location>
</feature>